<evidence type="ECO:0000256" key="1">
    <source>
        <dbReference type="SAM" id="MobiDB-lite"/>
    </source>
</evidence>
<feature type="region of interest" description="Disordered" evidence="1">
    <location>
        <begin position="99"/>
        <end position="154"/>
    </location>
</feature>
<evidence type="ECO:0000313" key="3">
    <source>
        <dbReference type="RefSeq" id="XP_013781180.1"/>
    </source>
</evidence>
<name>A0ABM1BFV6_LIMPO</name>
<dbReference type="Proteomes" id="UP000694941">
    <property type="component" value="Unplaced"/>
</dbReference>
<sequence length="316" mass="35224">MKTETEETMRELRESGKKLAEWVQQISAGLDEVGTSGGSASDGSSEPECGEERKFASRAVAFVIKNSRKGIVPLCVSVAALLQEKENLKKQVRDLKKKVQGLQGSRSNPAGLFSSSSLTTAEPEKQSSQSIQASEHRGKSPQHYHTLPSRGSRKLQNCHDYHKEESIYGTSSRVGQKNPEKTCDDGICFVEFHYSSPEHDSKNSENHLKMHLDEPVTESKESSIPKCCTERLKISDSLANGSDFQTSNVPEHLESKSTKKFPQLLSKDLSVKHAHCEGLVILPESELNKVLDVIKEMRQTIHSPWHQKESKQMQVI</sequence>
<dbReference type="RefSeq" id="XP_013781180.1">
    <property type="nucleotide sequence ID" value="XM_013925726.2"/>
</dbReference>
<accession>A0ABM1BFV6</accession>
<proteinExistence type="predicted"/>
<feature type="compositionally biased region" description="Polar residues" evidence="1">
    <location>
        <begin position="102"/>
        <end position="133"/>
    </location>
</feature>
<reference evidence="3" key="1">
    <citation type="submission" date="2025-08" db="UniProtKB">
        <authorList>
            <consortium name="RefSeq"/>
        </authorList>
    </citation>
    <scope>IDENTIFICATION</scope>
    <source>
        <tissue evidence="3">Muscle</tissue>
    </source>
</reference>
<evidence type="ECO:0000313" key="2">
    <source>
        <dbReference type="Proteomes" id="UP000694941"/>
    </source>
</evidence>
<dbReference type="GeneID" id="106465499"/>
<feature type="region of interest" description="Disordered" evidence="1">
    <location>
        <begin position="31"/>
        <end position="51"/>
    </location>
</feature>
<keyword evidence="2" id="KW-1185">Reference proteome</keyword>
<organism evidence="2 3">
    <name type="scientific">Limulus polyphemus</name>
    <name type="common">Atlantic horseshoe crab</name>
    <dbReference type="NCBI Taxonomy" id="6850"/>
    <lineage>
        <taxon>Eukaryota</taxon>
        <taxon>Metazoa</taxon>
        <taxon>Ecdysozoa</taxon>
        <taxon>Arthropoda</taxon>
        <taxon>Chelicerata</taxon>
        <taxon>Merostomata</taxon>
        <taxon>Xiphosura</taxon>
        <taxon>Limulidae</taxon>
        <taxon>Limulus</taxon>
    </lineage>
</organism>
<protein>
    <submittedName>
        <fullName evidence="3">Uncharacterized protein LOC106465499</fullName>
    </submittedName>
</protein>
<gene>
    <name evidence="3" type="primary">LOC106465499</name>
</gene>